<evidence type="ECO:0000256" key="1">
    <source>
        <dbReference type="ARBA" id="ARBA00007447"/>
    </source>
</evidence>
<dbReference type="InterPro" id="IPR001461">
    <property type="entry name" value="Aspartic_peptidase_A1"/>
</dbReference>
<dbReference type="GO" id="GO:0006508">
    <property type="term" value="P:proteolysis"/>
    <property type="evidence" value="ECO:0007669"/>
    <property type="project" value="UniProtKB-KW"/>
</dbReference>
<dbReference type="InterPro" id="IPR001969">
    <property type="entry name" value="Aspartic_peptidase_AS"/>
</dbReference>
<dbReference type="OrthoDB" id="2747330at2759"/>
<proteinExistence type="inferred from homology"/>
<dbReference type="PROSITE" id="PS51767">
    <property type="entry name" value="PEPTIDASE_A1"/>
    <property type="match status" value="1"/>
</dbReference>
<dbReference type="PANTHER" id="PTHR47966:SF2">
    <property type="entry name" value="ASPERGILLOPEPSIN-1-RELATED"/>
    <property type="match status" value="1"/>
</dbReference>
<evidence type="ECO:0000313" key="6">
    <source>
        <dbReference type="EMBL" id="OAQ62478.1"/>
    </source>
</evidence>
<dbReference type="InterPro" id="IPR033121">
    <property type="entry name" value="PEPTIDASE_A1"/>
</dbReference>
<reference evidence="6 7" key="1">
    <citation type="journal article" date="2016" name="PLoS Pathog.">
        <title>Biosynthesis of antibiotic leucinostatins in bio-control fungus Purpureocillium lilacinum and their inhibition on phytophthora revealed by genome mining.</title>
        <authorList>
            <person name="Wang G."/>
            <person name="Liu Z."/>
            <person name="Lin R."/>
            <person name="Li E."/>
            <person name="Mao Z."/>
            <person name="Ling J."/>
            <person name="Yang Y."/>
            <person name="Yin W.B."/>
            <person name="Xie B."/>
        </authorList>
    </citation>
    <scope>NUCLEOTIDE SEQUENCE [LARGE SCALE GENOMIC DNA]</scope>
    <source>
        <strain evidence="6">170</strain>
    </source>
</reference>
<dbReference type="Pfam" id="PF00026">
    <property type="entry name" value="Asp"/>
    <property type="match status" value="1"/>
</dbReference>
<keyword evidence="2 4" id="KW-0064">Aspartyl protease</keyword>
<dbReference type="STRING" id="1380566.A0A179FAM2"/>
<feature type="domain" description="Peptidase A1" evidence="5">
    <location>
        <begin position="23"/>
        <end position="327"/>
    </location>
</feature>
<dbReference type="RefSeq" id="XP_018140182.1">
    <property type="nucleotide sequence ID" value="XM_018294416.1"/>
</dbReference>
<keyword evidence="4" id="KW-0645">Protease</keyword>
<dbReference type="Gene3D" id="2.40.70.10">
    <property type="entry name" value="Acid Proteases"/>
    <property type="match status" value="2"/>
</dbReference>
<dbReference type="EMBL" id="LSBJ02000007">
    <property type="protein sequence ID" value="OAQ62478.1"/>
    <property type="molecule type" value="Genomic_DNA"/>
</dbReference>
<organism evidence="6 7">
    <name type="scientific">Pochonia chlamydosporia 170</name>
    <dbReference type="NCBI Taxonomy" id="1380566"/>
    <lineage>
        <taxon>Eukaryota</taxon>
        <taxon>Fungi</taxon>
        <taxon>Dikarya</taxon>
        <taxon>Ascomycota</taxon>
        <taxon>Pezizomycotina</taxon>
        <taxon>Sordariomycetes</taxon>
        <taxon>Hypocreomycetidae</taxon>
        <taxon>Hypocreales</taxon>
        <taxon>Clavicipitaceae</taxon>
        <taxon>Pochonia</taxon>
    </lineage>
</organism>
<comment type="caution">
    <text evidence="6">The sequence shown here is derived from an EMBL/GenBank/DDBJ whole genome shotgun (WGS) entry which is preliminary data.</text>
</comment>
<keyword evidence="4" id="KW-0378">Hydrolase</keyword>
<keyword evidence="7" id="KW-1185">Reference proteome</keyword>
<dbReference type="SUPFAM" id="SSF50630">
    <property type="entry name" value="Acid proteases"/>
    <property type="match status" value="1"/>
</dbReference>
<dbReference type="GeneID" id="28858410"/>
<dbReference type="PANTHER" id="PTHR47966">
    <property type="entry name" value="BETA-SITE APP-CLEAVING ENZYME, ISOFORM A-RELATED"/>
    <property type="match status" value="1"/>
</dbReference>
<dbReference type="Proteomes" id="UP000078397">
    <property type="component" value="Unassembled WGS sequence"/>
</dbReference>
<dbReference type="PROSITE" id="PS00141">
    <property type="entry name" value="ASP_PROTEASE"/>
    <property type="match status" value="1"/>
</dbReference>
<dbReference type="AlphaFoldDB" id="A0A179FAM2"/>
<comment type="similarity">
    <text evidence="1 4">Belongs to the peptidase A1 family.</text>
</comment>
<evidence type="ECO:0000259" key="5">
    <source>
        <dbReference type="PROSITE" id="PS51767"/>
    </source>
</evidence>
<evidence type="ECO:0000256" key="2">
    <source>
        <dbReference type="ARBA" id="ARBA00022750"/>
    </source>
</evidence>
<evidence type="ECO:0000256" key="3">
    <source>
        <dbReference type="PIRSR" id="PIRSR601461-1"/>
    </source>
</evidence>
<accession>A0A179FAM2</accession>
<gene>
    <name evidence="6" type="ORF">VFPPC_16663</name>
</gene>
<dbReference type="GO" id="GO:0004190">
    <property type="term" value="F:aspartic-type endopeptidase activity"/>
    <property type="evidence" value="ECO:0007669"/>
    <property type="project" value="UniProtKB-KW"/>
</dbReference>
<sequence>MRRDIGNGSTTAHNSATRPDAEYYAEILVGTPPQTINLLFDTGSSDLWLFGADVRGSIDAGQQKWNQAASSTAKLIKNGKWSINYADGSGGKGTIYSDTISVAGVKVDGQGVEYATDVYPMSNGGNILGSPVSGIVGFGFDSINSASPKQQTLFSNMKRHLTKPLFTVDLKHKADGTFGFGFIEDSRYTGNITYSNVDSSGGFWRWTSNGYAVGDGDFVSLNMTGITDTGGSRLKVPTEAFNAYTSAIANYTDSFACDTKLPDFYFGAGGDTKIKVDGEYIKEKYDDGTCGLKMGDGGNSATFGSPAMAGAFVVFENGDDGPRIGWAISK</sequence>
<name>A0A179FAM2_METCM</name>
<feature type="active site" evidence="3">
    <location>
        <position position="41"/>
    </location>
</feature>
<evidence type="ECO:0000313" key="7">
    <source>
        <dbReference type="Proteomes" id="UP000078397"/>
    </source>
</evidence>
<feature type="active site" evidence="3">
    <location>
        <position position="228"/>
    </location>
</feature>
<dbReference type="PRINTS" id="PR00792">
    <property type="entry name" value="PEPSIN"/>
</dbReference>
<dbReference type="KEGG" id="pchm:VFPPC_16663"/>
<evidence type="ECO:0000256" key="4">
    <source>
        <dbReference type="RuleBase" id="RU000454"/>
    </source>
</evidence>
<dbReference type="InterPro" id="IPR021109">
    <property type="entry name" value="Peptidase_aspartic_dom_sf"/>
</dbReference>
<protein>
    <submittedName>
        <fullName evidence="6">Endothiapepsin</fullName>
    </submittedName>
</protein>